<sequence>MPVQHAAATETIRDMAGSVRRHPALENEFYRHWMSGPLPFRQVEVFAREFYARTIDTTVMIALSVLHTDDLAARAARVKHLYTEYGNGDPDKAHLLLLERMLTGLLGRLRGGGYSVQELRAGGGRPETRAFGDARRALFTDADPRVVQGALLAQDALAHSTTIRMYEGMRNYKHLYDEEEFHASCEYFYVHICEAAKSDREELVAAAADVCRDEVDLAQVRRGFDGVLDLTAAYWAAVHRAMRTLT</sequence>
<dbReference type="Gene3D" id="1.20.910.10">
    <property type="entry name" value="Heme oxygenase-like"/>
    <property type="match status" value="1"/>
</dbReference>
<proteinExistence type="predicted"/>
<dbReference type="AlphaFoldDB" id="A0A6I4WME0"/>
<evidence type="ECO:0000256" key="1">
    <source>
        <dbReference type="ARBA" id="ARBA00023002"/>
    </source>
</evidence>
<gene>
    <name evidence="2" type="ORF">GQ466_27760</name>
</gene>
<evidence type="ECO:0000313" key="2">
    <source>
        <dbReference type="EMBL" id="MXQ67822.1"/>
    </source>
</evidence>
<dbReference type="PANTHER" id="PTHR40279">
    <property type="entry name" value="PQQC-LIKE PROTEIN"/>
    <property type="match status" value="1"/>
</dbReference>
<dbReference type="Pfam" id="PF14518">
    <property type="entry name" value="Haem_oxygenas_2"/>
    <property type="match status" value="1"/>
</dbReference>
<dbReference type="Proteomes" id="UP000431901">
    <property type="component" value="Unassembled WGS sequence"/>
</dbReference>
<comment type="caution">
    <text evidence="2">The sequence shown here is derived from an EMBL/GenBank/DDBJ whole genome shotgun (WGS) entry which is preliminary data.</text>
</comment>
<reference evidence="2 3" key="1">
    <citation type="submission" date="2019-12" db="EMBL/GenBank/DDBJ databases">
        <title>Nocardia macrotermitis sp. nov. and Nocardia aurantia sp. nov., isolated from the gut of the fungus growing-termite Macrotermes natalensis.</title>
        <authorList>
            <person name="Christine B."/>
            <person name="Rene B."/>
        </authorList>
    </citation>
    <scope>NUCLEOTIDE SEQUENCE [LARGE SCALE GENOMIC DNA]</scope>
    <source>
        <strain evidence="2 3">DSM 102126</strain>
    </source>
</reference>
<organism evidence="2 3">
    <name type="scientific">Actinomadura rayongensis</name>
    <dbReference type="NCBI Taxonomy" id="1429076"/>
    <lineage>
        <taxon>Bacteria</taxon>
        <taxon>Bacillati</taxon>
        <taxon>Actinomycetota</taxon>
        <taxon>Actinomycetes</taxon>
        <taxon>Streptosporangiales</taxon>
        <taxon>Thermomonosporaceae</taxon>
        <taxon>Actinomadura</taxon>
    </lineage>
</organism>
<dbReference type="InterPro" id="IPR016084">
    <property type="entry name" value="Haem_Oase-like_multi-hlx"/>
</dbReference>
<accession>A0A6I4WME0</accession>
<evidence type="ECO:0000313" key="3">
    <source>
        <dbReference type="Proteomes" id="UP000431901"/>
    </source>
</evidence>
<name>A0A6I4WME0_9ACTN</name>
<dbReference type="PANTHER" id="PTHR40279:SF3">
    <property type="entry name" value="4-AMINOBENZOATE SYNTHASE"/>
    <property type="match status" value="1"/>
</dbReference>
<dbReference type="OrthoDB" id="9132368at2"/>
<dbReference type="InterPro" id="IPR039068">
    <property type="entry name" value="PqqC-like"/>
</dbReference>
<keyword evidence="1" id="KW-0560">Oxidoreductase</keyword>
<keyword evidence="3" id="KW-1185">Reference proteome</keyword>
<dbReference type="SUPFAM" id="SSF48613">
    <property type="entry name" value="Heme oxygenase-like"/>
    <property type="match status" value="1"/>
</dbReference>
<evidence type="ECO:0008006" key="4">
    <source>
        <dbReference type="Google" id="ProtNLM"/>
    </source>
</evidence>
<dbReference type="EMBL" id="WUTW01000008">
    <property type="protein sequence ID" value="MXQ67822.1"/>
    <property type="molecule type" value="Genomic_DNA"/>
</dbReference>
<protein>
    <recommendedName>
        <fullName evidence="4">Iron-containing redox enzyme family protein</fullName>
    </recommendedName>
</protein>
<dbReference type="GO" id="GO:0016491">
    <property type="term" value="F:oxidoreductase activity"/>
    <property type="evidence" value="ECO:0007669"/>
    <property type="project" value="UniProtKB-KW"/>
</dbReference>